<evidence type="ECO:0000256" key="1">
    <source>
        <dbReference type="SAM" id="Phobius"/>
    </source>
</evidence>
<protein>
    <submittedName>
        <fullName evidence="2">Uncharacterized protein</fullName>
    </submittedName>
</protein>
<evidence type="ECO:0000313" key="2">
    <source>
        <dbReference type="EMBL" id="KAK9846136.1"/>
    </source>
</evidence>
<reference evidence="2 3" key="1">
    <citation type="journal article" date="2024" name="Nat. Commun.">
        <title>Phylogenomics reveals the evolutionary origins of lichenization in chlorophyte algae.</title>
        <authorList>
            <person name="Puginier C."/>
            <person name="Libourel C."/>
            <person name="Otte J."/>
            <person name="Skaloud P."/>
            <person name="Haon M."/>
            <person name="Grisel S."/>
            <person name="Petersen M."/>
            <person name="Berrin J.G."/>
            <person name="Delaux P.M."/>
            <person name="Dal Grande F."/>
            <person name="Keller J."/>
        </authorList>
    </citation>
    <scope>NUCLEOTIDE SEQUENCE [LARGE SCALE GENOMIC DNA]</scope>
    <source>
        <strain evidence="2 3">SAG 2523</strain>
    </source>
</reference>
<proteinExistence type="predicted"/>
<dbReference type="AlphaFoldDB" id="A0AAW1SJV3"/>
<keyword evidence="1" id="KW-0472">Membrane</keyword>
<gene>
    <name evidence="2" type="ORF">WJX84_004385</name>
</gene>
<accession>A0AAW1SJV3</accession>
<evidence type="ECO:0000313" key="3">
    <source>
        <dbReference type="Proteomes" id="UP001485043"/>
    </source>
</evidence>
<keyword evidence="1" id="KW-1133">Transmembrane helix</keyword>
<name>A0AAW1SJV3_9CHLO</name>
<keyword evidence="1" id="KW-0812">Transmembrane</keyword>
<dbReference type="EMBL" id="JALJOV010001558">
    <property type="protein sequence ID" value="KAK9846136.1"/>
    <property type="molecule type" value="Genomic_DNA"/>
</dbReference>
<organism evidence="2 3">
    <name type="scientific">Apatococcus fuscideae</name>
    <dbReference type="NCBI Taxonomy" id="2026836"/>
    <lineage>
        <taxon>Eukaryota</taxon>
        <taxon>Viridiplantae</taxon>
        <taxon>Chlorophyta</taxon>
        <taxon>core chlorophytes</taxon>
        <taxon>Trebouxiophyceae</taxon>
        <taxon>Chlorellales</taxon>
        <taxon>Chlorellaceae</taxon>
        <taxon>Apatococcus</taxon>
    </lineage>
</organism>
<keyword evidence="3" id="KW-1185">Reference proteome</keyword>
<sequence>MYDPGQSSYAKRLIDAPHPRGSVALPEDDLDQCEFAKVAISILRSGKYRTFLRVFWESGDFLAMSPQQRPAFYRKHGLPQRMAPLEGRMWTDFSTTINLDDFREQVAGNDLTRNVLIIIHEVGVLMILAAALLCFSRDVSMEPLEKLP</sequence>
<feature type="transmembrane region" description="Helical" evidence="1">
    <location>
        <begin position="115"/>
        <end position="135"/>
    </location>
</feature>
<comment type="caution">
    <text evidence="2">The sequence shown here is derived from an EMBL/GenBank/DDBJ whole genome shotgun (WGS) entry which is preliminary data.</text>
</comment>
<dbReference type="Proteomes" id="UP001485043">
    <property type="component" value="Unassembled WGS sequence"/>
</dbReference>